<reference evidence="9 10" key="1">
    <citation type="submission" date="2024-01" db="EMBL/GenBank/DDBJ databases">
        <title>Pseudocitrobacter sp. Endophytic strain Cyp-38L.</title>
        <authorList>
            <person name="Amer M.A."/>
            <person name="Hamed S.M."/>
        </authorList>
    </citation>
    <scope>NUCLEOTIDE SEQUENCE [LARGE SCALE GENOMIC DNA]</scope>
    <source>
        <strain evidence="9 10">Cyp38S</strain>
    </source>
</reference>
<evidence type="ECO:0000256" key="5">
    <source>
        <dbReference type="ARBA" id="ARBA00022989"/>
    </source>
</evidence>
<evidence type="ECO:0000313" key="10">
    <source>
        <dbReference type="Proteomes" id="UP001444146"/>
    </source>
</evidence>
<comment type="caution">
    <text evidence="9">The sequence shown here is derived from an EMBL/GenBank/DDBJ whole genome shotgun (WGS) entry which is preliminary data.</text>
</comment>
<dbReference type="InterPro" id="IPR011701">
    <property type="entry name" value="MFS"/>
</dbReference>
<organism evidence="9 10">
    <name type="scientific">Pseudocitrobacter cyperus</name>
    <dbReference type="NCBI Taxonomy" id="3112843"/>
    <lineage>
        <taxon>Bacteria</taxon>
        <taxon>Pseudomonadati</taxon>
        <taxon>Pseudomonadota</taxon>
        <taxon>Gammaproteobacteria</taxon>
        <taxon>Enterobacterales</taxon>
        <taxon>Enterobacteriaceae</taxon>
        <taxon>Pseudocitrobacter</taxon>
    </lineage>
</organism>
<gene>
    <name evidence="9" type="ORF">VSR74_17935</name>
</gene>
<keyword evidence="2" id="KW-0813">Transport</keyword>
<evidence type="ECO:0000256" key="7">
    <source>
        <dbReference type="SAM" id="Phobius"/>
    </source>
</evidence>
<dbReference type="Proteomes" id="UP001444146">
    <property type="component" value="Unassembled WGS sequence"/>
</dbReference>
<evidence type="ECO:0000313" key="9">
    <source>
        <dbReference type="EMBL" id="MEO3991690.1"/>
    </source>
</evidence>
<dbReference type="PANTHER" id="PTHR43385:SF1">
    <property type="entry name" value="RIBOFLAVIN TRANSPORTER RIBJ"/>
    <property type="match status" value="1"/>
</dbReference>
<dbReference type="InterPro" id="IPR036259">
    <property type="entry name" value="MFS_trans_sf"/>
</dbReference>
<dbReference type="EMBL" id="JAYMYY010000006">
    <property type="protein sequence ID" value="MEO3991690.1"/>
    <property type="molecule type" value="Genomic_DNA"/>
</dbReference>
<dbReference type="RefSeq" id="WP_347795980.1">
    <property type="nucleotide sequence ID" value="NZ_JAYMYY010000006.1"/>
</dbReference>
<dbReference type="PANTHER" id="PTHR43385">
    <property type="entry name" value="RIBOFLAVIN TRANSPORTER RIBJ"/>
    <property type="match status" value="1"/>
</dbReference>
<feature type="transmembrane region" description="Helical" evidence="7">
    <location>
        <begin position="272"/>
        <end position="295"/>
    </location>
</feature>
<feature type="transmembrane region" description="Helical" evidence="7">
    <location>
        <begin position="75"/>
        <end position="93"/>
    </location>
</feature>
<feature type="transmembrane region" description="Helical" evidence="7">
    <location>
        <begin position="367"/>
        <end position="390"/>
    </location>
</feature>
<dbReference type="PROSITE" id="PS50850">
    <property type="entry name" value="MFS"/>
    <property type="match status" value="1"/>
</dbReference>
<comment type="subcellular location">
    <subcellularLocation>
        <location evidence="1">Membrane</location>
        <topology evidence="1">Multi-pass membrane protein</topology>
    </subcellularLocation>
</comment>
<feature type="transmembrane region" description="Helical" evidence="7">
    <location>
        <begin position="335"/>
        <end position="355"/>
    </location>
</feature>
<feature type="domain" description="Major facilitator superfamily (MFS) profile" evidence="8">
    <location>
        <begin position="1"/>
        <end position="391"/>
    </location>
</feature>
<dbReference type="CDD" id="cd17353">
    <property type="entry name" value="MFS_OFA_like"/>
    <property type="match status" value="1"/>
</dbReference>
<dbReference type="InterPro" id="IPR020846">
    <property type="entry name" value="MFS_dom"/>
</dbReference>
<feature type="transmembrane region" description="Helical" evidence="7">
    <location>
        <begin position="99"/>
        <end position="119"/>
    </location>
</feature>
<feature type="transmembrane region" description="Helical" evidence="7">
    <location>
        <begin position="239"/>
        <end position="260"/>
    </location>
</feature>
<accession>A0ABV0HMM2</accession>
<keyword evidence="3" id="KW-1003">Cell membrane</keyword>
<dbReference type="SUPFAM" id="SSF103473">
    <property type="entry name" value="MFS general substrate transporter"/>
    <property type="match status" value="1"/>
</dbReference>
<evidence type="ECO:0000256" key="3">
    <source>
        <dbReference type="ARBA" id="ARBA00022475"/>
    </source>
</evidence>
<dbReference type="Pfam" id="PF07690">
    <property type="entry name" value="MFS_1"/>
    <property type="match status" value="1"/>
</dbReference>
<keyword evidence="5 7" id="KW-1133">Transmembrane helix</keyword>
<proteinExistence type="predicted"/>
<protein>
    <submittedName>
        <fullName evidence="9">OFA family MFS transporter</fullName>
    </submittedName>
</protein>
<feature type="transmembrane region" description="Helical" evidence="7">
    <location>
        <begin position="131"/>
        <end position="153"/>
    </location>
</feature>
<sequence length="402" mass="43366">MAKPINRWGMLAAHVCINFVLGGVYAFSYFKTPLMAQYHWDPAMLALAFSINMGIIPIPMIWGGKMIDNGKGKQAIVVGGILFSLGFILSGFVDNLYLLFLTYGVLAGLGSGLAFTGNLNNILKFFPDRRGLASGIVLAGVGVGTLLCTKLAEFFMAQTHDVSRALLYLGIVYLVVIFVVQFFIRSAPAKDSGGIAASPMDKDYRQMLRDPRFWLLFAILALGVFSGMVISSSSAQIGMMQYGLASGAMVVSLVSIFNSVGRLFWGSVADKLGGYPTLITVYLFLALCMLVLLFFTGNTAMFYLSALGVGFGYAGILVIFPGLTSQNFGMRNQGLNYGFMYFGFAVGAVIAPYITSAIAKSSGSYDPVFILTTGLLALGVILILFTKNYVAKIMTRMKMQGI</sequence>
<keyword evidence="6 7" id="KW-0472">Membrane</keyword>
<evidence type="ECO:0000256" key="2">
    <source>
        <dbReference type="ARBA" id="ARBA00022448"/>
    </source>
</evidence>
<evidence type="ECO:0000256" key="6">
    <source>
        <dbReference type="ARBA" id="ARBA00023136"/>
    </source>
</evidence>
<feature type="transmembrane region" description="Helical" evidence="7">
    <location>
        <begin position="213"/>
        <end position="233"/>
    </location>
</feature>
<evidence type="ECO:0000256" key="4">
    <source>
        <dbReference type="ARBA" id="ARBA00022692"/>
    </source>
</evidence>
<dbReference type="InterPro" id="IPR052983">
    <property type="entry name" value="MFS_Riboflavin_Transporter"/>
</dbReference>
<evidence type="ECO:0000259" key="8">
    <source>
        <dbReference type="PROSITE" id="PS50850"/>
    </source>
</evidence>
<evidence type="ECO:0000256" key="1">
    <source>
        <dbReference type="ARBA" id="ARBA00004141"/>
    </source>
</evidence>
<dbReference type="Gene3D" id="1.20.1250.20">
    <property type="entry name" value="MFS general substrate transporter like domains"/>
    <property type="match status" value="2"/>
</dbReference>
<feature type="transmembrane region" description="Helical" evidence="7">
    <location>
        <begin position="165"/>
        <end position="184"/>
    </location>
</feature>
<feature type="transmembrane region" description="Helical" evidence="7">
    <location>
        <begin position="301"/>
        <end position="323"/>
    </location>
</feature>
<keyword evidence="4 7" id="KW-0812">Transmembrane</keyword>
<name>A0ABV0HMM2_9ENTR</name>
<keyword evidence="10" id="KW-1185">Reference proteome</keyword>
<feature type="transmembrane region" description="Helical" evidence="7">
    <location>
        <begin position="42"/>
        <end position="63"/>
    </location>
</feature>